<reference evidence="7 8" key="1">
    <citation type="journal article" date="2011" name="Science">
        <title>The Selaginella genome identifies genetic changes associated with the evolution of vascular plants.</title>
        <authorList>
            <person name="Banks J.A."/>
            <person name="Nishiyama T."/>
            <person name="Hasebe M."/>
            <person name="Bowman J.L."/>
            <person name="Gribskov M."/>
            <person name="dePamphilis C."/>
            <person name="Albert V.A."/>
            <person name="Aono N."/>
            <person name="Aoyama T."/>
            <person name="Ambrose B.A."/>
            <person name="Ashton N.W."/>
            <person name="Axtell M.J."/>
            <person name="Barker E."/>
            <person name="Barker M.S."/>
            <person name="Bennetzen J.L."/>
            <person name="Bonawitz N.D."/>
            <person name="Chapple C."/>
            <person name="Cheng C."/>
            <person name="Correa L.G."/>
            <person name="Dacre M."/>
            <person name="DeBarry J."/>
            <person name="Dreyer I."/>
            <person name="Elias M."/>
            <person name="Engstrom E.M."/>
            <person name="Estelle M."/>
            <person name="Feng L."/>
            <person name="Finet C."/>
            <person name="Floyd S.K."/>
            <person name="Frommer W.B."/>
            <person name="Fujita T."/>
            <person name="Gramzow L."/>
            <person name="Gutensohn M."/>
            <person name="Harholt J."/>
            <person name="Hattori M."/>
            <person name="Heyl A."/>
            <person name="Hirai T."/>
            <person name="Hiwatashi Y."/>
            <person name="Ishikawa M."/>
            <person name="Iwata M."/>
            <person name="Karol K.G."/>
            <person name="Koehler B."/>
            <person name="Kolukisaoglu U."/>
            <person name="Kubo M."/>
            <person name="Kurata T."/>
            <person name="Lalonde S."/>
            <person name="Li K."/>
            <person name="Li Y."/>
            <person name="Litt A."/>
            <person name="Lyons E."/>
            <person name="Manning G."/>
            <person name="Maruyama T."/>
            <person name="Michael T.P."/>
            <person name="Mikami K."/>
            <person name="Miyazaki S."/>
            <person name="Morinaga S."/>
            <person name="Murata T."/>
            <person name="Mueller-Roeber B."/>
            <person name="Nelson D.R."/>
            <person name="Obara M."/>
            <person name="Oguri Y."/>
            <person name="Olmstead R.G."/>
            <person name="Onodera N."/>
            <person name="Petersen B.L."/>
            <person name="Pils B."/>
            <person name="Prigge M."/>
            <person name="Rensing S.A."/>
            <person name="Riano-Pachon D.M."/>
            <person name="Roberts A.W."/>
            <person name="Sato Y."/>
            <person name="Scheller H.V."/>
            <person name="Schulz B."/>
            <person name="Schulz C."/>
            <person name="Shakirov E.V."/>
            <person name="Shibagaki N."/>
            <person name="Shinohara N."/>
            <person name="Shippen D.E."/>
            <person name="Soerensen I."/>
            <person name="Sotooka R."/>
            <person name="Sugimoto N."/>
            <person name="Sugita M."/>
            <person name="Sumikawa N."/>
            <person name="Tanurdzic M."/>
            <person name="Theissen G."/>
            <person name="Ulvskov P."/>
            <person name="Wakazuki S."/>
            <person name="Weng J.K."/>
            <person name="Willats W.W."/>
            <person name="Wipf D."/>
            <person name="Wolf P.G."/>
            <person name="Yang L."/>
            <person name="Zimmer A.D."/>
            <person name="Zhu Q."/>
            <person name="Mitros T."/>
            <person name="Hellsten U."/>
            <person name="Loque D."/>
            <person name="Otillar R."/>
            <person name="Salamov A."/>
            <person name="Schmutz J."/>
            <person name="Shapiro H."/>
            <person name="Lindquist E."/>
            <person name="Lucas S."/>
            <person name="Rokhsar D."/>
            <person name="Grigoriev I.V."/>
        </authorList>
    </citation>
    <scope>NUCLEOTIDE SEQUENCE [LARGE SCALE GENOMIC DNA]</scope>
</reference>
<keyword evidence="3 4" id="KW-0949">S-adenosyl-L-methionine</keyword>
<dbReference type="PROSITE" id="PS51687">
    <property type="entry name" value="SAM_MT_RNA_M5U"/>
    <property type="match status" value="1"/>
</dbReference>
<dbReference type="Gene3D" id="3.30.70.330">
    <property type="match status" value="1"/>
</dbReference>
<dbReference type="InterPro" id="IPR030390">
    <property type="entry name" value="MeTrfase_TrmA_AS"/>
</dbReference>
<evidence type="ECO:0000313" key="8">
    <source>
        <dbReference type="Proteomes" id="UP000001514"/>
    </source>
</evidence>
<dbReference type="Gene3D" id="3.40.50.150">
    <property type="entry name" value="Vaccinia Virus protein VP39"/>
    <property type="match status" value="1"/>
</dbReference>
<dbReference type="InterPro" id="IPR012677">
    <property type="entry name" value="Nucleotide-bd_a/b_plait_sf"/>
</dbReference>
<dbReference type="Proteomes" id="UP000001514">
    <property type="component" value="Unassembled WGS sequence"/>
</dbReference>
<dbReference type="STRING" id="88036.D8TAK4"/>
<feature type="region of interest" description="Disordered" evidence="6">
    <location>
        <begin position="112"/>
        <end position="149"/>
    </location>
</feature>
<dbReference type="PANTHER" id="PTHR45904:SF2">
    <property type="entry name" value="TRNA (URACIL-5-)-METHYLTRANSFERASE HOMOLOG A"/>
    <property type="match status" value="1"/>
</dbReference>
<feature type="compositionally biased region" description="Basic and acidic residues" evidence="6">
    <location>
        <begin position="40"/>
        <end position="49"/>
    </location>
</feature>
<feature type="active site" evidence="5">
    <location>
        <position position="559"/>
    </location>
</feature>
<dbReference type="Pfam" id="PF05958">
    <property type="entry name" value="tRNA_U5-meth_tr"/>
    <property type="match status" value="1"/>
</dbReference>
<dbReference type="eggNOG" id="KOG2187">
    <property type="taxonomic scope" value="Eukaryota"/>
</dbReference>
<feature type="region of interest" description="Disordered" evidence="6">
    <location>
        <begin position="13"/>
        <end position="51"/>
    </location>
</feature>
<evidence type="ECO:0000256" key="4">
    <source>
        <dbReference type="PROSITE-ProRule" id="PRU01024"/>
    </source>
</evidence>
<comment type="similarity">
    <text evidence="4">Belongs to the class I-like SAM-binding methyltransferase superfamily. RNA M5U methyltransferase family.</text>
</comment>
<dbReference type="CDD" id="cd02440">
    <property type="entry name" value="AdoMet_MTases"/>
    <property type="match status" value="1"/>
</dbReference>
<gene>
    <name evidence="7" type="ORF">SELMODRAFT_448840</name>
</gene>
<evidence type="ECO:0000256" key="3">
    <source>
        <dbReference type="ARBA" id="ARBA00022691"/>
    </source>
</evidence>
<feature type="active site" description="Nucleophile" evidence="4">
    <location>
        <position position="559"/>
    </location>
</feature>
<keyword evidence="8" id="KW-1185">Reference proteome</keyword>
<dbReference type="KEGG" id="smo:SELMODRAFT_448840"/>
<dbReference type="Gene3D" id="2.40.50.1070">
    <property type="match status" value="1"/>
</dbReference>
<dbReference type="PANTHER" id="PTHR45904">
    <property type="entry name" value="TRNA (URACIL-5-)-METHYLTRANSFERASE"/>
    <property type="match status" value="1"/>
</dbReference>
<keyword evidence="2 4" id="KW-0808">Transferase</keyword>
<dbReference type="InterPro" id="IPR045850">
    <property type="entry name" value="TRM2_met"/>
</dbReference>
<dbReference type="PROSITE" id="PS01230">
    <property type="entry name" value="TRMA_1"/>
    <property type="match status" value="1"/>
</dbReference>
<feature type="binding site" evidence="4">
    <location>
        <position position="464"/>
    </location>
    <ligand>
        <name>S-adenosyl-L-methionine</name>
        <dbReference type="ChEBI" id="CHEBI:59789"/>
    </ligand>
</feature>
<dbReference type="EMBL" id="GL377703">
    <property type="protein sequence ID" value="EFJ06336.1"/>
    <property type="molecule type" value="Genomic_DNA"/>
</dbReference>
<evidence type="ECO:0000256" key="5">
    <source>
        <dbReference type="PROSITE-ProRule" id="PRU10015"/>
    </source>
</evidence>
<feature type="compositionally biased region" description="Basic and acidic residues" evidence="6">
    <location>
        <begin position="138"/>
        <end position="149"/>
    </location>
</feature>
<accession>D8TAK4</accession>
<name>D8TAK4_SELML</name>
<dbReference type="OrthoDB" id="10250660at2759"/>
<dbReference type="AlphaFoldDB" id="D8TAK4"/>
<evidence type="ECO:0000256" key="2">
    <source>
        <dbReference type="ARBA" id="ARBA00022679"/>
    </source>
</evidence>
<dbReference type="InterPro" id="IPR010280">
    <property type="entry name" value="U5_MeTrfase_fam"/>
</dbReference>
<dbReference type="CDD" id="cd00590">
    <property type="entry name" value="RRM_SF"/>
    <property type="match status" value="1"/>
</dbReference>
<dbReference type="InParanoid" id="D8TAK4"/>
<dbReference type="GO" id="GO:0006396">
    <property type="term" value="P:RNA processing"/>
    <property type="evidence" value="ECO:0007669"/>
    <property type="project" value="InterPro"/>
</dbReference>
<sequence>MAGEEECVALALGNAADLEEAPASGNDPTAAGDEEEEEVRNDGDQEGRSKGLRKCVQNLPWYMGGDAFKRLLEEQDIKFASAKKRKGKTVGFVEFDVAEHAEHAKVKLEAMTGSKGKKPKVSDALPRSWEADETGNGDAKEENAELPRDVSEVVTPLASQSYEEQLREKRDGVATVLRKFVRHTRKCCVHGTPVPEWLTPGKEKGGMACDFEGIISSPVVEGYRNKCEFSIGFSADGESVVGFQMGMFRKGITTIGNPRNCRNVSDIAKFYAGALGSFIRTSEFQVWNKENNSGFWRMLTVREGRHPRTCQEEVPMVAEVMLVVQVSPSGIASDAKTKEYERMARELSSAAFSASPPVTLTALLVQEHVGVSNAAPADAPLISLAIPGTEVSVQYIHDYIGDLQFRISPTAFFQVNSFAAEKLYALAGEWAGLGPNTLLFDICCGTGTIGLTLARKVGMVVGIEINADAVTDALTNAKLNNISNCRFVCAKAEDVVNKLLNEYEVLPEESSEDNAMDTDKKRFSNVVVIVDPPRSGLHPTVTKALRVHSRLKRLVYVSCNPDTLIANSIELCAPSSTADKQKNGRGMNIKGMSSMGYARQRMKNMPNSEPFKPVKAVAVDLFPHTHHCEMVMLLQR</sequence>
<dbReference type="HOGENOM" id="CLU_014689_4_1_1"/>
<comment type="caution">
    <text evidence="4">Lacks conserved residue(s) required for the propagation of feature annotation.</text>
</comment>
<dbReference type="InterPro" id="IPR029063">
    <property type="entry name" value="SAM-dependent_MTases_sf"/>
</dbReference>
<dbReference type="SUPFAM" id="SSF53335">
    <property type="entry name" value="S-adenosyl-L-methionine-dependent methyltransferases"/>
    <property type="match status" value="1"/>
</dbReference>
<evidence type="ECO:0008006" key="9">
    <source>
        <dbReference type="Google" id="ProtNLM"/>
    </source>
</evidence>
<keyword evidence="1 4" id="KW-0489">Methyltransferase</keyword>
<evidence type="ECO:0000256" key="6">
    <source>
        <dbReference type="SAM" id="MobiDB-lite"/>
    </source>
</evidence>
<dbReference type="GO" id="GO:0008173">
    <property type="term" value="F:RNA methyltransferase activity"/>
    <property type="evidence" value="ECO:0007669"/>
    <property type="project" value="InterPro"/>
</dbReference>
<proteinExistence type="inferred from homology"/>
<dbReference type="GO" id="GO:0032259">
    <property type="term" value="P:methylation"/>
    <property type="evidence" value="ECO:0007669"/>
    <property type="project" value="UniProtKB-KW"/>
</dbReference>
<feature type="binding site" evidence="4">
    <location>
        <position position="531"/>
    </location>
    <ligand>
        <name>S-adenosyl-L-methionine</name>
        <dbReference type="ChEBI" id="CHEBI:59789"/>
    </ligand>
</feature>
<protein>
    <recommendedName>
        <fullName evidence="9">RRM domain-containing protein</fullName>
    </recommendedName>
</protein>
<organism evidence="8">
    <name type="scientific">Selaginella moellendorffii</name>
    <name type="common">Spikemoss</name>
    <dbReference type="NCBI Taxonomy" id="88036"/>
    <lineage>
        <taxon>Eukaryota</taxon>
        <taxon>Viridiplantae</taxon>
        <taxon>Streptophyta</taxon>
        <taxon>Embryophyta</taxon>
        <taxon>Tracheophyta</taxon>
        <taxon>Lycopodiopsida</taxon>
        <taxon>Selaginellales</taxon>
        <taxon>Selaginellaceae</taxon>
        <taxon>Selaginella</taxon>
    </lineage>
</organism>
<evidence type="ECO:0000313" key="7">
    <source>
        <dbReference type="EMBL" id="EFJ06336.1"/>
    </source>
</evidence>
<evidence type="ECO:0000256" key="1">
    <source>
        <dbReference type="ARBA" id="ARBA00022603"/>
    </source>
</evidence>
<dbReference type="Gramene" id="EFJ06336">
    <property type="protein sequence ID" value="EFJ06336"/>
    <property type="gene ID" value="SELMODRAFT_448840"/>
</dbReference>
<feature type="binding site" evidence="4">
    <location>
        <position position="414"/>
    </location>
    <ligand>
        <name>S-adenosyl-L-methionine</name>
        <dbReference type="ChEBI" id="CHEBI:59789"/>
    </ligand>
</feature>
<dbReference type="OMA" id="PRKWHAD"/>
<dbReference type="FunCoup" id="D8TAK4">
    <property type="interactions" value="4188"/>
</dbReference>